<name>A0A3N4M4A4_9PEZI</name>
<dbReference type="STRING" id="1051890.A0A3N4M4A4"/>
<protein>
    <recommendedName>
        <fullName evidence="4">EF-hand domain-containing protein</fullName>
    </recommendedName>
</protein>
<keyword evidence="1 3" id="KW-0732">Signal</keyword>
<feature type="signal peptide" evidence="3">
    <location>
        <begin position="1"/>
        <end position="24"/>
    </location>
</feature>
<dbReference type="Proteomes" id="UP000267821">
    <property type="component" value="Unassembled WGS sequence"/>
</dbReference>
<dbReference type="FunCoup" id="A0A3N4M4A4">
    <property type="interactions" value="27"/>
</dbReference>
<evidence type="ECO:0000313" key="6">
    <source>
        <dbReference type="Proteomes" id="UP000267821"/>
    </source>
</evidence>
<dbReference type="GO" id="GO:0005793">
    <property type="term" value="C:endoplasmic reticulum-Golgi intermediate compartment"/>
    <property type="evidence" value="ECO:0007669"/>
    <property type="project" value="TreeGrafter"/>
</dbReference>
<feature type="coiled-coil region" evidence="2">
    <location>
        <begin position="173"/>
        <end position="200"/>
    </location>
</feature>
<reference evidence="5 6" key="1">
    <citation type="journal article" date="2018" name="Nat. Ecol. Evol.">
        <title>Pezizomycetes genomes reveal the molecular basis of ectomycorrhizal truffle lifestyle.</title>
        <authorList>
            <person name="Murat C."/>
            <person name="Payen T."/>
            <person name="Noel B."/>
            <person name="Kuo A."/>
            <person name="Morin E."/>
            <person name="Chen J."/>
            <person name="Kohler A."/>
            <person name="Krizsan K."/>
            <person name="Balestrini R."/>
            <person name="Da Silva C."/>
            <person name="Montanini B."/>
            <person name="Hainaut M."/>
            <person name="Levati E."/>
            <person name="Barry K.W."/>
            <person name="Belfiori B."/>
            <person name="Cichocki N."/>
            <person name="Clum A."/>
            <person name="Dockter R.B."/>
            <person name="Fauchery L."/>
            <person name="Guy J."/>
            <person name="Iotti M."/>
            <person name="Le Tacon F."/>
            <person name="Lindquist E.A."/>
            <person name="Lipzen A."/>
            <person name="Malagnac F."/>
            <person name="Mello A."/>
            <person name="Molinier V."/>
            <person name="Miyauchi S."/>
            <person name="Poulain J."/>
            <person name="Riccioni C."/>
            <person name="Rubini A."/>
            <person name="Sitrit Y."/>
            <person name="Splivallo R."/>
            <person name="Traeger S."/>
            <person name="Wang M."/>
            <person name="Zifcakova L."/>
            <person name="Wipf D."/>
            <person name="Zambonelli A."/>
            <person name="Paolocci F."/>
            <person name="Nowrousian M."/>
            <person name="Ottonello S."/>
            <person name="Baldrian P."/>
            <person name="Spatafora J.W."/>
            <person name="Henrissat B."/>
            <person name="Nagy L.G."/>
            <person name="Aury J.M."/>
            <person name="Wincker P."/>
            <person name="Grigoriev I.V."/>
            <person name="Bonfante P."/>
            <person name="Martin F.M."/>
        </authorList>
    </citation>
    <scope>NUCLEOTIDE SEQUENCE [LARGE SCALE GENOMIC DNA]</scope>
    <source>
        <strain evidence="5 6">ATCC MYA-4762</strain>
    </source>
</reference>
<dbReference type="Gene3D" id="1.10.238.10">
    <property type="entry name" value="EF-hand"/>
    <property type="match status" value="1"/>
</dbReference>
<dbReference type="InterPro" id="IPR002048">
    <property type="entry name" value="EF_hand_dom"/>
</dbReference>
<organism evidence="5 6">
    <name type="scientific">Terfezia boudieri ATCC MYA-4762</name>
    <dbReference type="NCBI Taxonomy" id="1051890"/>
    <lineage>
        <taxon>Eukaryota</taxon>
        <taxon>Fungi</taxon>
        <taxon>Dikarya</taxon>
        <taxon>Ascomycota</taxon>
        <taxon>Pezizomycotina</taxon>
        <taxon>Pezizomycetes</taxon>
        <taxon>Pezizales</taxon>
        <taxon>Pezizaceae</taxon>
        <taxon>Terfezia</taxon>
    </lineage>
</organism>
<evidence type="ECO:0000256" key="1">
    <source>
        <dbReference type="ARBA" id="ARBA00022729"/>
    </source>
</evidence>
<dbReference type="GO" id="GO:0005509">
    <property type="term" value="F:calcium ion binding"/>
    <property type="evidence" value="ECO:0007669"/>
    <property type="project" value="InterPro"/>
</dbReference>
<evidence type="ECO:0000256" key="3">
    <source>
        <dbReference type="SAM" id="SignalP"/>
    </source>
</evidence>
<gene>
    <name evidence="5" type="ORF">L211DRAFT_801426</name>
</gene>
<evidence type="ECO:0000256" key="2">
    <source>
        <dbReference type="SAM" id="Coils"/>
    </source>
</evidence>
<feature type="domain" description="EF-hand" evidence="4">
    <location>
        <begin position="95"/>
        <end position="130"/>
    </location>
</feature>
<dbReference type="InterPro" id="IPR011992">
    <property type="entry name" value="EF-hand-dom_pair"/>
</dbReference>
<dbReference type="SUPFAM" id="SSF47473">
    <property type="entry name" value="EF-hand"/>
    <property type="match status" value="1"/>
</dbReference>
<dbReference type="EMBL" id="ML121529">
    <property type="protein sequence ID" value="RPB28222.1"/>
    <property type="molecule type" value="Genomic_DNA"/>
</dbReference>
<keyword evidence="6" id="KW-1185">Reference proteome</keyword>
<evidence type="ECO:0000259" key="4">
    <source>
        <dbReference type="PROSITE" id="PS50222"/>
    </source>
</evidence>
<dbReference type="InterPro" id="IPR040250">
    <property type="entry name" value="Nucleobindin"/>
</dbReference>
<dbReference type="PANTHER" id="PTHR19237">
    <property type="entry name" value="NUCLEOBINDIN"/>
    <property type="match status" value="1"/>
</dbReference>
<accession>A0A3N4M4A4</accession>
<dbReference type="PANTHER" id="PTHR19237:SF20">
    <property type="entry name" value="NUCLEOBINDIN 1"/>
    <property type="match status" value="1"/>
</dbReference>
<keyword evidence="2" id="KW-0175">Coiled coil</keyword>
<dbReference type="InParanoid" id="A0A3N4M4A4"/>
<sequence>MLSKILSISTAAAALLLSAPLASAHGIHSDADRDHTGLSWAEIHMLEEHHIGNFDPSSFFHLHDFDASTTWTPAEILRTYGIDRDRDGEPIPESTRAHVVTTIMNAIDLDSDGGITLDEFLAFHEAGNKLPDFGLGVGAHGDDEYEYEIHHFEKYHSESDTEEMLNHPEDIAHFKHHEELEAAQERLAELEKRSIVMENIPLKFRRG</sequence>
<proteinExistence type="predicted"/>
<feature type="chain" id="PRO_5018037407" description="EF-hand domain-containing protein" evidence="3">
    <location>
        <begin position="25"/>
        <end position="207"/>
    </location>
</feature>
<dbReference type="OrthoDB" id="289247at2759"/>
<dbReference type="AlphaFoldDB" id="A0A3N4M4A4"/>
<dbReference type="PROSITE" id="PS50222">
    <property type="entry name" value="EF_HAND_2"/>
    <property type="match status" value="1"/>
</dbReference>
<evidence type="ECO:0000313" key="5">
    <source>
        <dbReference type="EMBL" id="RPB28222.1"/>
    </source>
</evidence>